<comment type="similarity">
    <text evidence="2">Belongs to the neutral ceramidase family.</text>
</comment>
<evidence type="ECO:0000256" key="2">
    <source>
        <dbReference type="RuleBase" id="RU366019"/>
    </source>
</evidence>
<comment type="cofactor">
    <cofactor evidence="1">
        <name>Zn(2+)</name>
        <dbReference type="ChEBI" id="CHEBI:29105"/>
    </cofactor>
    <text evidence="1">Binds 1 zinc ion per subunit.</text>
</comment>
<dbReference type="GO" id="GO:0046512">
    <property type="term" value="P:sphingosine biosynthetic process"/>
    <property type="evidence" value="ECO:0007669"/>
    <property type="project" value="TreeGrafter"/>
</dbReference>
<keyword evidence="2" id="KW-0746">Sphingolipid metabolism</keyword>
<feature type="domain" description="Neutral/alkaline non-lysosomal ceramidase N-terminal" evidence="4">
    <location>
        <begin position="16"/>
        <end position="230"/>
    </location>
</feature>
<dbReference type="GO" id="GO:0042759">
    <property type="term" value="P:long-chain fatty acid biosynthetic process"/>
    <property type="evidence" value="ECO:0007669"/>
    <property type="project" value="TreeGrafter"/>
</dbReference>
<comment type="catalytic activity">
    <reaction evidence="2">
        <text>an N-acylsphing-4-enine + H2O = sphing-4-enine + a fatty acid</text>
        <dbReference type="Rhea" id="RHEA:20856"/>
        <dbReference type="ChEBI" id="CHEBI:15377"/>
        <dbReference type="ChEBI" id="CHEBI:28868"/>
        <dbReference type="ChEBI" id="CHEBI:52639"/>
        <dbReference type="ChEBI" id="CHEBI:57756"/>
        <dbReference type="EC" id="3.5.1.23"/>
    </reaction>
</comment>
<gene>
    <name evidence="5" type="ORF">Cflav_PD4471</name>
</gene>
<proteinExistence type="inferred from homology"/>
<keyword evidence="2" id="KW-0378">Hydrolase</keyword>
<evidence type="ECO:0000313" key="6">
    <source>
        <dbReference type="Proteomes" id="UP000003688"/>
    </source>
</evidence>
<dbReference type="AlphaFoldDB" id="B9XFT6"/>
<keyword evidence="1" id="KW-0862">Zinc</keyword>
<evidence type="ECO:0000256" key="1">
    <source>
        <dbReference type="PIRSR" id="PIRSR606823-2"/>
    </source>
</evidence>
<protein>
    <recommendedName>
        <fullName evidence="2">Neutral ceramidase</fullName>
        <ecNumber evidence="2">3.5.1.23</ecNumber>
    </recommendedName>
</protein>
<dbReference type="RefSeq" id="WP_007414682.1">
    <property type="nucleotide sequence ID" value="NZ_ABOX02000010.1"/>
</dbReference>
<dbReference type="Pfam" id="PF04734">
    <property type="entry name" value="Ceramidase_alk"/>
    <property type="match status" value="1"/>
</dbReference>
<comment type="caution">
    <text evidence="5">The sequence shown here is derived from an EMBL/GenBank/DDBJ whole genome shotgun (WGS) entry which is preliminary data.</text>
</comment>
<dbReference type="PANTHER" id="PTHR12670:SF1">
    <property type="entry name" value="NEUTRAL CERAMIDASE"/>
    <property type="match status" value="1"/>
</dbReference>
<feature type="region of interest" description="Disordered" evidence="3">
    <location>
        <begin position="1"/>
        <end position="31"/>
    </location>
</feature>
<evidence type="ECO:0000313" key="5">
    <source>
        <dbReference type="EMBL" id="EEF61450.1"/>
    </source>
</evidence>
<dbReference type="InterPro" id="IPR006823">
    <property type="entry name" value="Ceramidase_alk"/>
</dbReference>
<organism evidence="5 6">
    <name type="scientific">Pedosphaera parvula (strain Ellin514)</name>
    <dbReference type="NCBI Taxonomy" id="320771"/>
    <lineage>
        <taxon>Bacteria</taxon>
        <taxon>Pseudomonadati</taxon>
        <taxon>Verrucomicrobiota</taxon>
        <taxon>Pedosphaerae</taxon>
        <taxon>Pedosphaerales</taxon>
        <taxon>Pedosphaeraceae</taxon>
        <taxon>Pedosphaera</taxon>
    </lineage>
</organism>
<dbReference type="Proteomes" id="UP000003688">
    <property type="component" value="Unassembled WGS sequence"/>
</dbReference>
<dbReference type="EMBL" id="ABOX02000010">
    <property type="protein sequence ID" value="EEF61450.1"/>
    <property type="molecule type" value="Genomic_DNA"/>
</dbReference>
<keyword evidence="1" id="KW-0479">Metal-binding</keyword>
<reference evidence="5 6" key="1">
    <citation type="journal article" date="2011" name="J. Bacteriol.">
        <title>Genome sequence of 'Pedosphaera parvula' Ellin514, an aerobic Verrucomicrobial isolate from pasture soil.</title>
        <authorList>
            <person name="Kant R."/>
            <person name="van Passel M.W."/>
            <person name="Sangwan P."/>
            <person name="Palva A."/>
            <person name="Lucas S."/>
            <person name="Copeland A."/>
            <person name="Lapidus A."/>
            <person name="Glavina Del Rio T."/>
            <person name="Dalin E."/>
            <person name="Tice H."/>
            <person name="Bruce D."/>
            <person name="Goodwin L."/>
            <person name="Pitluck S."/>
            <person name="Chertkov O."/>
            <person name="Larimer F.W."/>
            <person name="Land M.L."/>
            <person name="Hauser L."/>
            <person name="Brettin T.S."/>
            <person name="Detter J.C."/>
            <person name="Han S."/>
            <person name="de Vos W.M."/>
            <person name="Janssen P.H."/>
            <person name="Smidt H."/>
        </authorList>
    </citation>
    <scope>NUCLEOTIDE SEQUENCE [LARGE SCALE GENOMIC DNA]</scope>
    <source>
        <strain evidence="5 6">Ellin514</strain>
    </source>
</reference>
<dbReference type="STRING" id="320771.Cflav_PD4471"/>
<sequence length="468" mass="51122">MSSQPQPLLAGTGRRCTNPPPNIAHGGWGAQKHEQAEGIDMDLWVTALALSDNTTTALFLDIDIQILTNQVADRIRATVSQATGLPVQNIRASATHTHSGPVPYKSWIEKGFEMVEPWFENLYRWCAEAAVEAIANLQEVTVRSGRGECHINVNRRATSPKGDLFLGKNRSGPCDHEVVVVKLDELDSTPVATLVNYACHPTIMGPPNRLITPDYPGAMKRVVEEAVGGHCLFLQGAAGDQGPVQGFQGDPKLYRKLGAVLGHEVAKIALGLNHVPSGESFKEIIPSGAPLGMYNEQFATIAGTPVQVLDCEVPVPLREGLPEKKPATEKLQFWKDKLTAARARNDEPAITEAIYMARRADIQLRMADDFGGKTNAGVRTHIIRFGDIAFVGCNIEPFCEIGMYVKKHSPFPITFMSGYTNGRMAYMATAEEWPKGGYEVENSPFGQSAAESLQREIIQSLHSLVEKK</sequence>
<dbReference type="PANTHER" id="PTHR12670">
    <property type="entry name" value="CERAMIDASE"/>
    <property type="match status" value="1"/>
</dbReference>
<accession>B9XFT6</accession>
<dbReference type="OrthoDB" id="337762at2"/>
<feature type="binding site" evidence="1">
    <location>
        <position position="96"/>
    </location>
    <ligand>
        <name>Zn(2+)</name>
        <dbReference type="ChEBI" id="CHEBI:29105"/>
    </ligand>
</feature>
<dbReference type="InterPro" id="IPR031329">
    <property type="entry name" value="NEUT/ALK_ceramidase_N"/>
</dbReference>
<dbReference type="GO" id="GO:0017040">
    <property type="term" value="F:N-acylsphingosine amidohydrolase activity"/>
    <property type="evidence" value="ECO:0007669"/>
    <property type="project" value="UniProtKB-UniRule"/>
</dbReference>
<dbReference type="GO" id="GO:0046872">
    <property type="term" value="F:metal ion binding"/>
    <property type="evidence" value="ECO:0007669"/>
    <property type="project" value="UniProtKB-KW"/>
</dbReference>
<evidence type="ECO:0000259" key="4">
    <source>
        <dbReference type="Pfam" id="PF04734"/>
    </source>
</evidence>
<name>B9XFT6_PEDPL</name>
<dbReference type="GO" id="GO:0005576">
    <property type="term" value="C:extracellular region"/>
    <property type="evidence" value="ECO:0007669"/>
    <property type="project" value="TreeGrafter"/>
</dbReference>
<dbReference type="GO" id="GO:0016020">
    <property type="term" value="C:membrane"/>
    <property type="evidence" value="ECO:0007669"/>
    <property type="project" value="GOC"/>
</dbReference>
<dbReference type="GO" id="GO:0046514">
    <property type="term" value="P:ceramide catabolic process"/>
    <property type="evidence" value="ECO:0007669"/>
    <property type="project" value="InterPro"/>
</dbReference>
<keyword evidence="6" id="KW-1185">Reference proteome</keyword>
<feature type="binding site" evidence="1">
    <location>
        <position position="200"/>
    </location>
    <ligand>
        <name>Zn(2+)</name>
        <dbReference type="ChEBI" id="CHEBI:29105"/>
    </ligand>
</feature>
<keyword evidence="2" id="KW-0443">Lipid metabolism</keyword>
<dbReference type="EC" id="3.5.1.23" evidence="2"/>
<evidence type="ECO:0000256" key="3">
    <source>
        <dbReference type="SAM" id="MobiDB-lite"/>
    </source>
</evidence>